<dbReference type="AlphaFoldDB" id="A0A5N5P2Q3"/>
<dbReference type="GO" id="GO:0007166">
    <property type="term" value="P:cell surface receptor signaling pathway"/>
    <property type="evidence" value="ECO:0007669"/>
    <property type="project" value="InterPro"/>
</dbReference>
<evidence type="ECO:0000256" key="3">
    <source>
        <dbReference type="SAM" id="MobiDB-lite"/>
    </source>
</evidence>
<dbReference type="PANTHER" id="PTHR27005:SF280">
    <property type="entry name" value="WALL-ASSOCIATED RECEPTOR KINASE-LIKE 8"/>
    <property type="match status" value="1"/>
</dbReference>
<dbReference type="InterPro" id="IPR045274">
    <property type="entry name" value="WAK-like"/>
</dbReference>
<accession>A0A5N5P2Q3</accession>
<name>A0A5N5P2Q3_9ROSI</name>
<feature type="compositionally biased region" description="Basic and acidic residues" evidence="3">
    <location>
        <begin position="79"/>
        <end position="90"/>
    </location>
</feature>
<dbReference type="GO" id="GO:0004674">
    <property type="term" value="F:protein serine/threonine kinase activity"/>
    <property type="evidence" value="ECO:0007669"/>
    <property type="project" value="TreeGrafter"/>
</dbReference>
<gene>
    <name evidence="4" type="ORF">DKX38_000275</name>
</gene>
<dbReference type="PANTHER" id="PTHR27005">
    <property type="entry name" value="WALL-ASSOCIATED RECEPTOR KINASE-LIKE 21"/>
    <property type="match status" value="1"/>
</dbReference>
<proteinExistence type="predicted"/>
<protein>
    <submittedName>
        <fullName evidence="4">Uncharacterized protein</fullName>
    </submittedName>
</protein>
<evidence type="ECO:0000256" key="1">
    <source>
        <dbReference type="ARBA" id="ARBA00022741"/>
    </source>
</evidence>
<dbReference type="GO" id="GO:0005886">
    <property type="term" value="C:plasma membrane"/>
    <property type="evidence" value="ECO:0007669"/>
    <property type="project" value="TreeGrafter"/>
</dbReference>
<keyword evidence="1" id="KW-0547">Nucleotide-binding</keyword>
<dbReference type="EMBL" id="VDCV01000001">
    <property type="protein sequence ID" value="KAB5573081.1"/>
    <property type="molecule type" value="Genomic_DNA"/>
</dbReference>
<feature type="region of interest" description="Disordered" evidence="3">
    <location>
        <begin position="79"/>
        <end position="104"/>
    </location>
</feature>
<evidence type="ECO:0000313" key="4">
    <source>
        <dbReference type="EMBL" id="KAB5573081.1"/>
    </source>
</evidence>
<evidence type="ECO:0000313" key="5">
    <source>
        <dbReference type="Proteomes" id="UP000326939"/>
    </source>
</evidence>
<keyword evidence="5" id="KW-1185">Reference proteome</keyword>
<dbReference type="GO" id="GO:0005524">
    <property type="term" value="F:ATP binding"/>
    <property type="evidence" value="ECO:0007669"/>
    <property type="project" value="UniProtKB-KW"/>
</dbReference>
<dbReference type="Proteomes" id="UP000326939">
    <property type="component" value="Chromosome 1"/>
</dbReference>
<comment type="caution">
    <text evidence="4">The sequence shown here is derived from an EMBL/GenBank/DDBJ whole genome shotgun (WGS) entry which is preliminary data.</text>
</comment>
<sequence length="104" mass="12073">MFKALLDTWTRKLLSGQKPISYEMSEERRSLAIRFILLMEENRILDILDERLVEQDREEQVIAVANLARKCLNLNWKESTDNERSRDRAGADSAVKRSSSCATK</sequence>
<organism evidence="4 5">
    <name type="scientific">Salix brachista</name>
    <dbReference type="NCBI Taxonomy" id="2182728"/>
    <lineage>
        <taxon>Eukaryota</taxon>
        <taxon>Viridiplantae</taxon>
        <taxon>Streptophyta</taxon>
        <taxon>Embryophyta</taxon>
        <taxon>Tracheophyta</taxon>
        <taxon>Spermatophyta</taxon>
        <taxon>Magnoliopsida</taxon>
        <taxon>eudicotyledons</taxon>
        <taxon>Gunneridae</taxon>
        <taxon>Pentapetalae</taxon>
        <taxon>rosids</taxon>
        <taxon>fabids</taxon>
        <taxon>Malpighiales</taxon>
        <taxon>Salicaceae</taxon>
        <taxon>Saliceae</taxon>
        <taxon>Salix</taxon>
    </lineage>
</organism>
<evidence type="ECO:0000256" key="2">
    <source>
        <dbReference type="ARBA" id="ARBA00022840"/>
    </source>
</evidence>
<reference evidence="5" key="1">
    <citation type="journal article" date="2019" name="Gigascience">
        <title>De novo genome assembly of the endangered Acer yangbiense, a plant species with extremely small populations endemic to Yunnan Province, China.</title>
        <authorList>
            <person name="Yang J."/>
            <person name="Wariss H.M."/>
            <person name="Tao L."/>
            <person name="Zhang R."/>
            <person name="Yun Q."/>
            <person name="Hollingsworth P."/>
            <person name="Dao Z."/>
            <person name="Luo G."/>
            <person name="Guo H."/>
            <person name="Ma Y."/>
            <person name="Sun W."/>
        </authorList>
    </citation>
    <scope>NUCLEOTIDE SEQUENCE [LARGE SCALE GENOMIC DNA]</scope>
    <source>
        <strain evidence="5">cv. br00</strain>
    </source>
</reference>
<keyword evidence="2" id="KW-0067">ATP-binding</keyword>